<dbReference type="Gene3D" id="2.170.270.10">
    <property type="entry name" value="SET domain"/>
    <property type="match status" value="1"/>
</dbReference>
<dbReference type="GO" id="GO:0005737">
    <property type="term" value="C:cytoplasm"/>
    <property type="evidence" value="ECO:0007669"/>
    <property type="project" value="TreeGrafter"/>
</dbReference>
<proteinExistence type="predicted"/>
<sequence length="659" mass="74395">MDSSLASYRKVCSRVTLQEKREGFFFSLVDTLSENVDMDLFAKCSTDFDRAKYVANVSWNFIGAQLIYRGKKLEEAVKMRQQGNTFFEKGDLPKALLYYSQSIVQAPVGPELVSVYTNRSALFRKMGEYELAITDAELAISYGAPENTRHKLYERMASCYFATQNYHKAKVILRLAKHFSEKYEKDDAKFAQKLEKLSKAIQSKEAHENEKSDKKAINKNEDKENVSSPKSFKPGKKFTAASNKFDAKFSPGLGRYGFAKHDIAAGEEVLREKPFASCLSPDRMGTFCLYCLQRLKAPIACDTCANVAFCSRECKKLGTVYHQYECRIMSMLIGSGMSINAHLALRMITQSSVEDFKKIIPQLEVNPESILTNADDGTSDTSYLGIYNLGGLEDQRPPEELLQRTIMAVFLVKCLRLVGYFHANLFQNPNPSTDEFHIAALILRNLQVVQFNAYEVSEFLMPEKTNYKKSITSSIGLAIYPTASYLNHSCYPDVARYFIGTTLVATATKSIAANQPICDNYGPNFIKVSRDDRRLKLNGRYWFHCSCEACVNNWETLAKLGVNEQPKTAEQEQALAKLQKMEPIFEEAVKMMESGQPEGALKCLINYVQEAECILSSHKDSSFYPYKTMVLAHQAMNLCYCSLGTVHLAPKVTEDIHKS</sequence>
<dbReference type="GO" id="GO:0008170">
    <property type="term" value="F:N-methyltransferase activity"/>
    <property type="evidence" value="ECO:0007669"/>
    <property type="project" value="UniProtKB-ARBA"/>
</dbReference>
<dbReference type="InterPro" id="IPR052097">
    <property type="entry name" value="SET-MYND_domain_protein"/>
</dbReference>
<dbReference type="GO" id="GO:0005634">
    <property type="term" value="C:nucleus"/>
    <property type="evidence" value="ECO:0007669"/>
    <property type="project" value="TreeGrafter"/>
</dbReference>
<dbReference type="PROSITE" id="PS50865">
    <property type="entry name" value="ZF_MYND_2"/>
    <property type="match status" value="1"/>
</dbReference>
<dbReference type="GO" id="GO:0032259">
    <property type="term" value="P:methylation"/>
    <property type="evidence" value="ECO:0007669"/>
    <property type="project" value="UniProtKB-KW"/>
</dbReference>
<protein>
    <submittedName>
        <fullName evidence="10">SET and MYND domain-containing protein 4</fullName>
    </submittedName>
</protein>
<comment type="caution">
    <text evidence="10">The sequence shown here is derived from an EMBL/GenBank/DDBJ whole genome shotgun (WGS) entry which is preliminary data.</text>
</comment>
<evidence type="ECO:0000256" key="5">
    <source>
        <dbReference type="ARBA" id="ARBA00022771"/>
    </source>
</evidence>
<evidence type="ECO:0000256" key="3">
    <source>
        <dbReference type="ARBA" id="ARBA00022691"/>
    </source>
</evidence>
<dbReference type="PROSITE" id="PS01360">
    <property type="entry name" value="ZF_MYND_1"/>
    <property type="match status" value="1"/>
</dbReference>
<dbReference type="Gene3D" id="1.25.40.10">
    <property type="entry name" value="Tetratricopeptide repeat domain"/>
    <property type="match status" value="1"/>
</dbReference>
<dbReference type="SUPFAM" id="SSF48452">
    <property type="entry name" value="TPR-like"/>
    <property type="match status" value="1"/>
</dbReference>
<dbReference type="OMA" id="IHDNYGP"/>
<gene>
    <name evidence="10" type="ORF">Fcan01_18465</name>
</gene>
<accession>A0A226DPJ9</accession>
<evidence type="ECO:0000256" key="4">
    <source>
        <dbReference type="ARBA" id="ARBA00022723"/>
    </source>
</evidence>
<feature type="domain" description="MYND-type" evidence="9">
    <location>
        <begin position="288"/>
        <end position="326"/>
    </location>
</feature>
<feature type="compositionally biased region" description="Basic and acidic residues" evidence="8">
    <location>
        <begin position="201"/>
        <end position="225"/>
    </location>
</feature>
<evidence type="ECO:0000256" key="6">
    <source>
        <dbReference type="ARBA" id="ARBA00022833"/>
    </source>
</evidence>
<dbReference type="PANTHER" id="PTHR46165">
    <property type="entry name" value="SET AND MYND DOMAIN-CONTAINING PROTEIN 4"/>
    <property type="match status" value="1"/>
</dbReference>
<keyword evidence="2" id="KW-0808">Transferase</keyword>
<keyword evidence="5 7" id="KW-0863">Zinc-finger</keyword>
<keyword evidence="11" id="KW-1185">Reference proteome</keyword>
<dbReference type="GO" id="GO:0008270">
    <property type="term" value="F:zinc ion binding"/>
    <property type="evidence" value="ECO:0007669"/>
    <property type="project" value="UniProtKB-KW"/>
</dbReference>
<evidence type="ECO:0000256" key="7">
    <source>
        <dbReference type="PROSITE-ProRule" id="PRU00134"/>
    </source>
</evidence>
<evidence type="ECO:0000259" key="9">
    <source>
        <dbReference type="PROSITE" id="PS50865"/>
    </source>
</evidence>
<dbReference type="AlphaFoldDB" id="A0A226DPJ9"/>
<keyword evidence="1" id="KW-0489">Methyltransferase</keyword>
<dbReference type="STRING" id="158441.A0A226DPJ9"/>
<dbReference type="EMBL" id="LNIX01000014">
    <property type="protein sequence ID" value="OXA46764.1"/>
    <property type="molecule type" value="Genomic_DNA"/>
</dbReference>
<evidence type="ECO:0000313" key="10">
    <source>
        <dbReference type="EMBL" id="OXA46764.1"/>
    </source>
</evidence>
<keyword evidence="4" id="KW-0479">Metal-binding</keyword>
<dbReference type="OrthoDB" id="1028014at2759"/>
<dbReference type="SUPFAM" id="SSF82199">
    <property type="entry name" value="SET domain"/>
    <property type="match status" value="1"/>
</dbReference>
<evidence type="ECO:0000313" key="11">
    <source>
        <dbReference type="Proteomes" id="UP000198287"/>
    </source>
</evidence>
<reference evidence="10 11" key="1">
    <citation type="submission" date="2015-12" db="EMBL/GenBank/DDBJ databases">
        <title>The genome of Folsomia candida.</title>
        <authorList>
            <person name="Faddeeva A."/>
            <person name="Derks M.F."/>
            <person name="Anvar Y."/>
            <person name="Smit S."/>
            <person name="Van Straalen N."/>
            <person name="Roelofs D."/>
        </authorList>
    </citation>
    <scope>NUCLEOTIDE SEQUENCE [LARGE SCALE GENOMIC DNA]</scope>
    <source>
        <strain evidence="10 11">VU population</strain>
        <tissue evidence="10">Whole body</tissue>
    </source>
</reference>
<dbReference type="SMART" id="SM00028">
    <property type="entry name" value="TPR"/>
    <property type="match status" value="3"/>
</dbReference>
<keyword evidence="6" id="KW-0862">Zinc</keyword>
<dbReference type="SUPFAM" id="SSF144232">
    <property type="entry name" value="HIT/MYND zinc finger-like"/>
    <property type="match status" value="1"/>
</dbReference>
<name>A0A226DPJ9_FOLCA</name>
<dbReference type="GO" id="GO:0008276">
    <property type="term" value="F:protein methyltransferase activity"/>
    <property type="evidence" value="ECO:0007669"/>
    <property type="project" value="UniProtKB-ARBA"/>
</dbReference>
<dbReference type="Proteomes" id="UP000198287">
    <property type="component" value="Unassembled WGS sequence"/>
</dbReference>
<dbReference type="CDD" id="cd10536">
    <property type="entry name" value="SET_SMYD4"/>
    <property type="match status" value="1"/>
</dbReference>
<dbReference type="InterPro" id="IPR019734">
    <property type="entry name" value="TPR_rpt"/>
</dbReference>
<dbReference type="InterPro" id="IPR002893">
    <property type="entry name" value="Znf_MYND"/>
</dbReference>
<organism evidence="10 11">
    <name type="scientific">Folsomia candida</name>
    <name type="common">Springtail</name>
    <dbReference type="NCBI Taxonomy" id="158441"/>
    <lineage>
        <taxon>Eukaryota</taxon>
        <taxon>Metazoa</taxon>
        <taxon>Ecdysozoa</taxon>
        <taxon>Arthropoda</taxon>
        <taxon>Hexapoda</taxon>
        <taxon>Collembola</taxon>
        <taxon>Entomobryomorpha</taxon>
        <taxon>Isotomoidea</taxon>
        <taxon>Isotomidae</taxon>
        <taxon>Proisotominae</taxon>
        <taxon>Folsomia</taxon>
    </lineage>
</organism>
<evidence type="ECO:0000256" key="2">
    <source>
        <dbReference type="ARBA" id="ARBA00022679"/>
    </source>
</evidence>
<evidence type="ECO:0000256" key="1">
    <source>
        <dbReference type="ARBA" id="ARBA00022603"/>
    </source>
</evidence>
<dbReference type="Gene3D" id="6.10.140.2220">
    <property type="match status" value="1"/>
</dbReference>
<evidence type="ECO:0000256" key="8">
    <source>
        <dbReference type="SAM" id="MobiDB-lite"/>
    </source>
</evidence>
<dbReference type="Pfam" id="PF01753">
    <property type="entry name" value="zf-MYND"/>
    <property type="match status" value="1"/>
</dbReference>
<dbReference type="GO" id="GO:0008757">
    <property type="term" value="F:S-adenosylmethionine-dependent methyltransferase activity"/>
    <property type="evidence" value="ECO:0007669"/>
    <property type="project" value="UniProtKB-ARBA"/>
</dbReference>
<dbReference type="Gene3D" id="1.10.220.160">
    <property type="match status" value="1"/>
</dbReference>
<dbReference type="GO" id="GO:0042826">
    <property type="term" value="F:histone deacetylase binding"/>
    <property type="evidence" value="ECO:0007669"/>
    <property type="project" value="TreeGrafter"/>
</dbReference>
<dbReference type="InterPro" id="IPR044421">
    <property type="entry name" value="SMYD4_SET"/>
</dbReference>
<dbReference type="PANTHER" id="PTHR46165:SF5">
    <property type="entry name" value="RE32936P"/>
    <property type="match status" value="1"/>
</dbReference>
<feature type="region of interest" description="Disordered" evidence="8">
    <location>
        <begin position="201"/>
        <end position="235"/>
    </location>
</feature>
<dbReference type="InterPro" id="IPR011990">
    <property type="entry name" value="TPR-like_helical_dom_sf"/>
</dbReference>
<dbReference type="InterPro" id="IPR046341">
    <property type="entry name" value="SET_dom_sf"/>
</dbReference>
<keyword evidence="3" id="KW-0949">S-adenosyl-L-methionine</keyword>